<dbReference type="EMBL" id="CAJNJA010025027">
    <property type="protein sequence ID" value="CAE7536205.1"/>
    <property type="molecule type" value="Genomic_DNA"/>
</dbReference>
<evidence type="ECO:0000259" key="1">
    <source>
        <dbReference type="Pfam" id="PF07059"/>
    </source>
</evidence>
<comment type="caution">
    <text evidence="2">The sequence shown here is derived from an EMBL/GenBank/DDBJ whole genome shotgun (WGS) entry which is preliminary data.</text>
</comment>
<gene>
    <name evidence="2" type="ORF">SNEC2469_LOCUS15419</name>
</gene>
<dbReference type="Proteomes" id="UP000601435">
    <property type="component" value="Unassembled WGS sequence"/>
</dbReference>
<name>A0A812TQQ1_9DINO</name>
<organism evidence="2 3">
    <name type="scientific">Symbiodinium necroappetens</name>
    <dbReference type="NCBI Taxonomy" id="1628268"/>
    <lineage>
        <taxon>Eukaryota</taxon>
        <taxon>Sar</taxon>
        <taxon>Alveolata</taxon>
        <taxon>Dinophyceae</taxon>
        <taxon>Suessiales</taxon>
        <taxon>Symbiodiniaceae</taxon>
        <taxon>Symbiodinium</taxon>
    </lineage>
</organism>
<evidence type="ECO:0000313" key="3">
    <source>
        <dbReference type="Proteomes" id="UP000601435"/>
    </source>
</evidence>
<sequence length="343" mass="37398">MSCSDCWQGLFGFRQARRPRKSGTPSVASVLSARLSAEGSGPGLVAAGDGDPSLFRLRCGPDYLRCGAKATPGPALYRCFGVEVLEAPCQLHSCTEGLPLPSRVESRLSLPQIIVVNFQLPFEAGPLRGPHPPQDHGCSVVLMFKLKESAEDCPAARLLARFLQEEGHPRPEGFSQSSCLKVVGILENLEDLGIPSVLRPIVRKFNGKPVLIEKESARYGDLSCGFVELAIDIRGFNAVARNLLRRLRSRLPQSTMQLGLLVQGVEDKELPEGFLGVARLQGLDLGRGRAVAAAGEAWPTRYLQSEDAKLSVAENLRPRSRWPVLAGLWQLRCCSRRARRPAS</sequence>
<dbReference type="InterPro" id="IPR009769">
    <property type="entry name" value="EDR2_C"/>
</dbReference>
<reference evidence="2" key="1">
    <citation type="submission" date="2021-02" db="EMBL/GenBank/DDBJ databases">
        <authorList>
            <person name="Dougan E. K."/>
            <person name="Rhodes N."/>
            <person name="Thang M."/>
            <person name="Chan C."/>
        </authorList>
    </citation>
    <scope>NUCLEOTIDE SEQUENCE</scope>
</reference>
<dbReference type="PANTHER" id="PTHR31558">
    <property type="entry name" value="CW14 PROTEIN"/>
    <property type="match status" value="1"/>
</dbReference>
<evidence type="ECO:0000313" key="2">
    <source>
        <dbReference type="EMBL" id="CAE7536205.1"/>
    </source>
</evidence>
<feature type="domain" description="Protein ENHANCED DISEASE RESISTANCE 2 C-terminal" evidence="1">
    <location>
        <begin position="51"/>
        <end position="284"/>
    </location>
</feature>
<dbReference type="Pfam" id="PF07059">
    <property type="entry name" value="EDR2_C"/>
    <property type="match status" value="1"/>
</dbReference>
<accession>A0A812TQQ1</accession>
<proteinExistence type="predicted"/>
<dbReference type="OrthoDB" id="9970435at2759"/>
<dbReference type="AlphaFoldDB" id="A0A812TQQ1"/>
<keyword evidence="3" id="KW-1185">Reference proteome</keyword>
<protein>
    <recommendedName>
        <fullName evidence="1">Protein ENHANCED DISEASE RESISTANCE 2 C-terminal domain-containing protein</fullName>
    </recommendedName>
</protein>